<keyword evidence="3 9" id="KW-0813">Transport</keyword>
<dbReference type="GO" id="GO:0016020">
    <property type="term" value="C:membrane"/>
    <property type="evidence" value="ECO:0007669"/>
    <property type="project" value="UniProtKB-SubCell"/>
</dbReference>
<evidence type="ECO:0000256" key="2">
    <source>
        <dbReference type="ARBA" id="ARBA00006375"/>
    </source>
</evidence>
<sequence length="332" mass="36167">MKMPEPKNASHTHQPPAPPQPQQRSPYRHMIASQVAGFVSTISFYPLDVVKMRYMSQDGTTTRQHNGTTYSSLIRSTKTIYKEEGIGALYRGAHVAVGGSVMAWGVYMYLYKTMLAWAEGPPSVDTASGATNANNSSSVAFHGKALASVGASAAAAIASNPIWLIKTRMQLEERRVDASKATGEYSGGLMRSAMTIVKASGWRGLWVGSSAQVLLGVPNSLNFPIYETIKAMRMRQTGKTSLDFTEVCLCTTFTKTLLAVISHPLYLIKTRLQDQRSLKGSVHYTSLPQAVVTTIKREGFKGLYRGMGPALAQAVPRSMVQFVVYEACLSLL</sequence>
<dbReference type="InterPro" id="IPR002067">
    <property type="entry name" value="MCP"/>
</dbReference>
<comment type="similarity">
    <text evidence="2 9">Belongs to the mitochondrial carrier (TC 2.A.29) family.</text>
</comment>
<dbReference type="InterPro" id="IPR023395">
    <property type="entry name" value="MCP_dom_sf"/>
</dbReference>
<evidence type="ECO:0000256" key="8">
    <source>
        <dbReference type="PROSITE-ProRule" id="PRU00282"/>
    </source>
</evidence>
<keyword evidence="6" id="KW-1133">Transmembrane helix</keyword>
<evidence type="ECO:0000256" key="4">
    <source>
        <dbReference type="ARBA" id="ARBA00022692"/>
    </source>
</evidence>
<dbReference type="OMA" id="QLIYREE"/>
<evidence type="ECO:0000256" key="5">
    <source>
        <dbReference type="ARBA" id="ARBA00022737"/>
    </source>
</evidence>
<dbReference type="AlphaFoldDB" id="A0A0S4J9F4"/>
<dbReference type="VEuPathDB" id="TriTrypDB:BSAL_13085"/>
<dbReference type="EMBL" id="CYKH01001607">
    <property type="protein sequence ID" value="CUG88000.1"/>
    <property type="molecule type" value="Genomic_DNA"/>
</dbReference>
<dbReference type="Proteomes" id="UP000051952">
    <property type="component" value="Unassembled WGS sequence"/>
</dbReference>
<feature type="repeat" description="Solcar" evidence="8">
    <location>
        <begin position="242"/>
        <end position="331"/>
    </location>
</feature>
<dbReference type="Gene3D" id="1.50.40.10">
    <property type="entry name" value="Mitochondrial carrier domain"/>
    <property type="match status" value="1"/>
</dbReference>
<evidence type="ECO:0000256" key="3">
    <source>
        <dbReference type="ARBA" id="ARBA00022448"/>
    </source>
</evidence>
<evidence type="ECO:0000256" key="1">
    <source>
        <dbReference type="ARBA" id="ARBA00004141"/>
    </source>
</evidence>
<dbReference type="PROSITE" id="PS50920">
    <property type="entry name" value="SOLCAR"/>
    <property type="match status" value="3"/>
</dbReference>
<dbReference type="PRINTS" id="PR00926">
    <property type="entry name" value="MITOCARRIER"/>
</dbReference>
<keyword evidence="4 8" id="KW-0812">Transmembrane</keyword>
<feature type="repeat" description="Solcar" evidence="8">
    <location>
        <begin position="139"/>
        <end position="232"/>
    </location>
</feature>
<keyword evidence="7 8" id="KW-0472">Membrane</keyword>
<proteinExistence type="inferred from homology"/>
<keyword evidence="5" id="KW-0677">Repeat</keyword>
<keyword evidence="12" id="KW-1185">Reference proteome</keyword>
<dbReference type="Pfam" id="PF00153">
    <property type="entry name" value="Mito_carr"/>
    <property type="match status" value="3"/>
</dbReference>
<dbReference type="GO" id="GO:0015215">
    <property type="term" value="F:nucleotide transmembrane transporter activity"/>
    <property type="evidence" value="ECO:0007669"/>
    <property type="project" value="UniProtKB-ARBA"/>
</dbReference>
<evidence type="ECO:0000256" key="6">
    <source>
        <dbReference type="ARBA" id="ARBA00022989"/>
    </source>
</evidence>
<evidence type="ECO:0000256" key="10">
    <source>
        <dbReference type="SAM" id="MobiDB-lite"/>
    </source>
</evidence>
<organism evidence="11 12">
    <name type="scientific">Bodo saltans</name>
    <name type="common">Flagellated protozoan</name>
    <dbReference type="NCBI Taxonomy" id="75058"/>
    <lineage>
        <taxon>Eukaryota</taxon>
        <taxon>Discoba</taxon>
        <taxon>Euglenozoa</taxon>
        <taxon>Kinetoplastea</taxon>
        <taxon>Metakinetoplastina</taxon>
        <taxon>Eubodonida</taxon>
        <taxon>Bodonidae</taxon>
        <taxon>Bodo</taxon>
    </lineage>
</organism>
<accession>A0A0S4J9F4</accession>
<evidence type="ECO:0000256" key="9">
    <source>
        <dbReference type="RuleBase" id="RU000488"/>
    </source>
</evidence>
<dbReference type="InterPro" id="IPR018108">
    <property type="entry name" value="MCP_transmembrane"/>
</dbReference>
<reference evidence="12" key="1">
    <citation type="submission" date="2015-09" db="EMBL/GenBank/DDBJ databases">
        <authorList>
            <consortium name="Pathogen Informatics"/>
        </authorList>
    </citation>
    <scope>NUCLEOTIDE SEQUENCE [LARGE SCALE GENOMIC DNA]</scope>
    <source>
        <strain evidence="12">Lake Konstanz</strain>
    </source>
</reference>
<evidence type="ECO:0000313" key="11">
    <source>
        <dbReference type="EMBL" id="CUG88000.1"/>
    </source>
</evidence>
<evidence type="ECO:0000256" key="7">
    <source>
        <dbReference type="ARBA" id="ARBA00023136"/>
    </source>
</evidence>
<dbReference type="InterPro" id="IPR044712">
    <property type="entry name" value="SLC25A32-like"/>
</dbReference>
<comment type="subcellular location">
    <subcellularLocation>
        <location evidence="1">Membrane</location>
        <topology evidence="1">Multi-pass membrane protein</topology>
    </subcellularLocation>
</comment>
<dbReference type="PANTHER" id="PTHR45683">
    <property type="entry name" value="MITOCHONDRIAL NICOTINAMIDE ADENINE DINUCLEOTIDE TRANSPORTER 1-RELATED-RELATED"/>
    <property type="match status" value="1"/>
</dbReference>
<feature type="region of interest" description="Disordered" evidence="10">
    <location>
        <begin position="1"/>
        <end position="25"/>
    </location>
</feature>
<feature type="repeat" description="Solcar" evidence="8">
    <location>
        <begin position="24"/>
        <end position="117"/>
    </location>
</feature>
<name>A0A0S4J9F4_BODSA</name>
<evidence type="ECO:0000313" key="12">
    <source>
        <dbReference type="Proteomes" id="UP000051952"/>
    </source>
</evidence>
<gene>
    <name evidence="11" type="ORF">BSAL_13085</name>
</gene>
<dbReference type="SUPFAM" id="SSF103506">
    <property type="entry name" value="Mitochondrial carrier"/>
    <property type="match status" value="1"/>
</dbReference>
<protein>
    <submittedName>
        <fullName evidence="11">Mitochondrial carrier protein, putative</fullName>
    </submittedName>
</protein>
<dbReference type="OrthoDB" id="428293at2759"/>